<gene>
    <name evidence="9 11" type="primary">tatB</name>
    <name evidence="11" type="ORF">J8J14_04180</name>
</gene>
<comment type="similarity">
    <text evidence="9">Belongs to the TatB family.</text>
</comment>
<evidence type="ECO:0000256" key="6">
    <source>
        <dbReference type="ARBA" id="ARBA00022989"/>
    </source>
</evidence>
<dbReference type="RefSeq" id="WP_209378198.1">
    <property type="nucleotide sequence ID" value="NZ_JAGIZB010000003.1"/>
</dbReference>
<comment type="subcellular location">
    <subcellularLocation>
        <location evidence="9">Cell membrane</location>
        <topology evidence="9">Single-pass membrane protein</topology>
    </subcellularLocation>
    <subcellularLocation>
        <location evidence="1">Membrane</location>
        <topology evidence="1">Single-pass membrane protein</topology>
    </subcellularLocation>
</comment>
<reference evidence="11 12" key="1">
    <citation type="submission" date="2021-03" db="EMBL/GenBank/DDBJ databases">
        <authorList>
            <person name="So Y."/>
        </authorList>
    </citation>
    <scope>NUCLEOTIDE SEQUENCE [LARGE SCALE GENOMIC DNA]</scope>
    <source>
        <strain evidence="11 12">SSH11</strain>
    </source>
</reference>
<keyword evidence="2 9" id="KW-0813">Transport</keyword>
<evidence type="ECO:0000256" key="3">
    <source>
        <dbReference type="ARBA" id="ARBA00022475"/>
    </source>
</evidence>
<keyword evidence="3 9" id="KW-1003">Cell membrane</keyword>
<comment type="function">
    <text evidence="9">Part of the twin-arginine translocation (Tat) system that transports large folded proteins containing a characteristic twin-arginine motif in their signal peptide across membranes. Together with TatC, TatB is part of a receptor directly interacting with Tat signal peptides. TatB may form an oligomeric binding site that transiently accommodates folded Tat precursor proteins before their translocation.</text>
</comment>
<keyword evidence="6 9" id="KW-1133">Transmembrane helix</keyword>
<accession>A0ABS4AAE6</accession>
<dbReference type="HAMAP" id="MF_00237">
    <property type="entry name" value="TatB"/>
    <property type="match status" value="1"/>
</dbReference>
<keyword evidence="8 9" id="KW-0472">Membrane</keyword>
<evidence type="ECO:0000313" key="11">
    <source>
        <dbReference type="EMBL" id="MBP0443968.1"/>
    </source>
</evidence>
<dbReference type="EMBL" id="JAGIZB010000003">
    <property type="protein sequence ID" value="MBP0443968.1"/>
    <property type="molecule type" value="Genomic_DNA"/>
</dbReference>
<evidence type="ECO:0000313" key="12">
    <source>
        <dbReference type="Proteomes" id="UP000681594"/>
    </source>
</evidence>
<dbReference type="PRINTS" id="PR01506">
    <property type="entry name" value="TATBPROTEIN"/>
</dbReference>
<comment type="caution">
    <text evidence="11">The sequence shown here is derived from an EMBL/GenBank/DDBJ whole genome shotgun (WGS) entry which is preliminary data.</text>
</comment>
<proteinExistence type="inferred from homology"/>
<dbReference type="InterPro" id="IPR018448">
    <property type="entry name" value="TatB"/>
</dbReference>
<evidence type="ECO:0000256" key="7">
    <source>
        <dbReference type="ARBA" id="ARBA00023010"/>
    </source>
</evidence>
<keyword evidence="4 9" id="KW-0812">Transmembrane</keyword>
<keyword evidence="7 9" id="KW-0811">Translocation</keyword>
<dbReference type="NCBIfam" id="TIGR01410">
    <property type="entry name" value="tatB"/>
    <property type="match status" value="1"/>
</dbReference>
<evidence type="ECO:0000256" key="9">
    <source>
        <dbReference type="HAMAP-Rule" id="MF_00237"/>
    </source>
</evidence>
<sequence>MFDLAWTEIALIAVVAVVVIGPKDLPDAVRGVARGIQKLRRMAGEFQGHLDEVVREAKLEDVRDQIRDIRSFDLKSTIEKAVDEDGSITRTFRDDPFRAPPPPTSDAAPAAGTEAALPDSPPPMDATTPGAEVTASAGAPDPAPTAPEAFGPGAGPETVASGPDPVANPSPPAGVDTPAESPTRPATHTA</sequence>
<evidence type="ECO:0000256" key="5">
    <source>
        <dbReference type="ARBA" id="ARBA00022927"/>
    </source>
</evidence>
<protein>
    <recommendedName>
        <fullName evidence="9">Sec-independent protein translocase protein TatB</fullName>
    </recommendedName>
</protein>
<feature type="compositionally biased region" description="Low complexity" evidence="10">
    <location>
        <begin position="105"/>
        <end position="116"/>
    </location>
</feature>
<evidence type="ECO:0000256" key="1">
    <source>
        <dbReference type="ARBA" id="ARBA00004167"/>
    </source>
</evidence>
<keyword evidence="5 9" id="KW-0653">Protein transport</keyword>
<evidence type="ECO:0000256" key="8">
    <source>
        <dbReference type="ARBA" id="ARBA00023136"/>
    </source>
</evidence>
<dbReference type="Pfam" id="PF02416">
    <property type="entry name" value="TatA_B_E"/>
    <property type="match status" value="1"/>
</dbReference>
<dbReference type="Proteomes" id="UP000681594">
    <property type="component" value="Unassembled WGS sequence"/>
</dbReference>
<comment type="subunit">
    <text evidence="9">The Tat system comprises two distinct complexes: a TatABC complex, containing multiple copies of TatA, TatB and TatC subunits, and a separate TatA complex, containing only TatA subunits. Substrates initially bind to the TatABC complex, which probably triggers association of the separate TatA complex to form the active translocon.</text>
</comment>
<evidence type="ECO:0000256" key="2">
    <source>
        <dbReference type="ARBA" id="ARBA00022448"/>
    </source>
</evidence>
<dbReference type="Gene3D" id="1.20.5.3310">
    <property type="match status" value="1"/>
</dbReference>
<evidence type="ECO:0000256" key="4">
    <source>
        <dbReference type="ARBA" id="ARBA00022692"/>
    </source>
</evidence>
<evidence type="ECO:0000256" key="10">
    <source>
        <dbReference type="SAM" id="MobiDB-lite"/>
    </source>
</evidence>
<dbReference type="InterPro" id="IPR003369">
    <property type="entry name" value="TatA/B/E"/>
</dbReference>
<dbReference type="PANTHER" id="PTHR33162:SF1">
    <property type="entry name" value="SEC-INDEPENDENT PROTEIN TRANSLOCASE PROTEIN TATA, CHLOROPLASTIC"/>
    <property type="match status" value="1"/>
</dbReference>
<feature type="region of interest" description="Disordered" evidence="10">
    <location>
        <begin position="85"/>
        <end position="190"/>
    </location>
</feature>
<keyword evidence="12" id="KW-1185">Reference proteome</keyword>
<organism evidence="11 12">
    <name type="scientific">Pararoseomonas baculiformis</name>
    <dbReference type="NCBI Taxonomy" id="2820812"/>
    <lineage>
        <taxon>Bacteria</taxon>
        <taxon>Pseudomonadati</taxon>
        <taxon>Pseudomonadota</taxon>
        <taxon>Alphaproteobacteria</taxon>
        <taxon>Acetobacterales</taxon>
        <taxon>Acetobacteraceae</taxon>
        <taxon>Pararoseomonas</taxon>
    </lineage>
</organism>
<name>A0ABS4AAE6_9PROT</name>
<dbReference type="PANTHER" id="PTHR33162">
    <property type="entry name" value="SEC-INDEPENDENT PROTEIN TRANSLOCASE PROTEIN TATA, CHLOROPLASTIC"/>
    <property type="match status" value="1"/>
</dbReference>